<protein>
    <recommendedName>
        <fullName evidence="3">Zn(2)-C6 fungal-type domain-containing protein</fullName>
    </recommendedName>
</protein>
<dbReference type="GO" id="GO:0005634">
    <property type="term" value="C:nucleus"/>
    <property type="evidence" value="ECO:0007669"/>
    <property type="project" value="TreeGrafter"/>
</dbReference>
<dbReference type="PANTHER" id="PTHR37534">
    <property type="entry name" value="TRANSCRIPTIONAL ACTIVATOR PROTEIN UGA3"/>
    <property type="match status" value="1"/>
</dbReference>
<accession>A0A9P9E513</accession>
<evidence type="ECO:0000259" key="3">
    <source>
        <dbReference type="PROSITE" id="PS50048"/>
    </source>
</evidence>
<dbReference type="PROSITE" id="PS50048">
    <property type="entry name" value="ZN2_CY6_FUNGAL_2"/>
    <property type="match status" value="1"/>
</dbReference>
<dbReference type="InterPro" id="IPR001138">
    <property type="entry name" value="Zn2Cys6_DnaBD"/>
</dbReference>
<proteinExistence type="predicted"/>
<evidence type="ECO:0000313" key="5">
    <source>
        <dbReference type="Proteomes" id="UP000700596"/>
    </source>
</evidence>
<sequence>MKDATRSKKKRRGGTRRKTGNDETCKKRHSRCDEKKPVCGNCERLVLECLPSDYIPPSNWNNTFAPTTSDSTVYPSQPSSLLDISSDTPNQPSSTWEIFQSRLANMEISTNGSSPTDMCDLPLPTPSSSLTDFTTITATNLTPEIAFLLQTYLRTVATWMDLFDYTCTYQLQIPRVMLKSSLLLTCICAFTAKHLSLFSSRSLHSSWDSIARRYYGSALRLLIATLNGPSDEHTLTATILLSSYEILDTLASEQMRKHFLGTRLLIKSHSISAQSSGIALANFWIYVRHEIGVALSTEKPLVLSPEEWNVVWSECEAREDVLGRKCLWILARVINLVYGEESLTSTGKHKRGALLLELEEWRNRLPDTCIGIPYGEKDKNGFRKVYFTVTEAAAAAFWYHVSHILLYAEPVLQDPSYIPLIQEQAIETANIALSEFPDSLRVFATHGLFQAAKHIKGIGKKARIWGILDDVERELGYHTGSIVRRLQALIEKE</sequence>
<dbReference type="Gene3D" id="4.10.240.10">
    <property type="entry name" value="Zn(2)-C6 fungal-type DNA-binding domain"/>
    <property type="match status" value="1"/>
</dbReference>
<dbReference type="Proteomes" id="UP000700596">
    <property type="component" value="Unassembled WGS sequence"/>
</dbReference>
<dbReference type="CDD" id="cd12148">
    <property type="entry name" value="fungal_TF_MHR"/>
    <property type="match status" value="1"/>
</dbReference>
<feature type="region of interest" description="Disordered" evidence="2">
    <location>
        <begin position="1"/>
        <end position="33"/>
    </location>
</feature>
<feature type="domain" description="Zn(2)-C6 fungal-type" evidence="3">
    <location>
        <begin position="25"/>
        <end position="49"/>
    </location>
</feature>
<dbReference type="PANTHER" id="PTHR37534:SF9">
    <property type="entry name" value="ZN(II)2CYS6 TRANSCRIPTION FACTOR (EUROFUNG)"/>
    <property type="match status" value="1"/>
</dbReference>
<dbReference type="GO" id="GO:0000981">
    <property type="term" value="F:DNA-binding transcription factor activity, RNA polymerase II-specific"/>
    <property type="evidence" value="ECO:0007669"/>
    <property type="project" value="InterPro"/>
</dbReference>
<evidence type="ECO:0000256" key="1">
    <source>
        <dbReference type="ARBA" id="ARBA00023242"/>
    </source>
</evidence>
<feature type="compositionally biased region" description="Basic residues" evidence="2">
    <location>
        <begin position="7"/>
        <end position="18"/>
    </location>
</feature>
<keyword evidence="1" id="KW-0539">Nucleus</keyword>
<dbReference type="Pfam" id="PF00172">
    <property type="entry name" value="Zn_clus"/>
    <property type="match status" value="1"/>
</dbReference>
<dbReference type="GO" id="GO:0008270">
    <property type="term" value="F:zinc ion binding"/>
    <property type="evidence" value="ECO:0007669"/>
    <property type="project" value="InterPro"/>
</dbReference>
<dbReference type="EMBL" id="JAGMWT010000004">
    <property type="protein sequence ID" value="KAH7130707.1"/>
    <property type="molecule type" value="Genomic_DNA"/>
</dbReference>
<dbReference type="GO" id="GO:0000976">
    <property type="term" value="F:transcription cis-regulatory region binding"/>
    <property type="evidence" value="ECO:0007669"/>
    <property type="project" value="TreeGrafter"/>
</dbReference>
<gene>
    <name evidence="4" type="ORF">B0J11DRAFT_523914</name>
</gene>
<reference evidence="4" key="1">
    <citation type="journal article" date="2021" name="Nat. Commun.">
        <title>Genetic determinants of endophytism in the Arabidopsis root mycobiome.</title>
        <authorList>
            <person name="Mesny F."/>
            <person name="Miyauchi S."/>
            <person name="Thiergart T."/>
            <person name="Pickel B."/>
            <person name="Atanasova L."/>
            <person name="Karlsson M."/>
            <person name="Huettel B."/>
            <person name="Barry K.W."/>
            <person name="Haridas S."/>
            <person name="Chen C."/>
            <person name="Bauer D."/>
            <person name="Andreopoulos W."/>
            <person name="Pangilinan J."/>
            <person name="LaButti K."/>
            <person name="Riley R."/>
            <person name="Lipzen A."/>
            <person name="Clum A."/>
            <person name="Drula E."/>
            <person name="Henrissat B."/>
            <person name="Kohler A."/>
            <person name="Grigoriev I.V."/>
            <person name="Martin F.M."/>
            <person name="Hacquard S."/>
        </authorList>
    </citation>
    <scope>NUCLEOTIDE SEQUENCE</scope>
    <source>
        <strain evidence="4">MPI-CAGE-CH-0243</strain>
    </source>
</reference>
<dbReference type="CDD" id="cd00067">
    <property type="entry name" value="GAL4"/>
    <property type="match status" value="1"/>
</dbReference>
<dbReference type="SUPFAM" id="SSF57701">
    <property type="entry name" value="Zn2/Cys6 DNA-binding domain"/>
    <property type="match status" value="1"/>
</dbReference>
<dbReference type="InterPro" id="IPR036864">
    <property type="entry name" value="Zn2-C6_fun-type_DNA-bd_sf"/>
</dbReference>
<dbReference type="AlphaFoldDB" id="A0A9P9E513"/>
<comment type="caution">
    <text evidence="4">The sequence shown here is derived from an EMBL/GenBank/DDBJ whole genome shotgun (WGS) entry which is preliminary data.</text>
</comment>
<evidence type="ECO:0000256" key="2">
    <source>
        <dbReference type="SAM" id="MobiDB-lite"/>
    </source>
</evidence>
<organism evidence="4 5">
    <name type="scientific">Dendryphion nanum</name>
    <dbReference type="NCBI Taxonomy" id="256645"/>
    <lineage>
        <taxon>Eukaryota</taxon>
        <taxon>Fungi</taxon>
        <taxon>Dikarya</taxon>
        <taxon>Ascomycota</taxon>
        <taxon>Pezizomycotina</taxon>
        <taxon>Dothideomycetes</taxon>
        <taxon>Pleosporomycetidae</taxon>
        <taxon>Pleosporales</taxon>
        <taxon>Torulaceae</taxon>
        <taxon>Dendryphion</taxon>
    </lineage>
</organism>
<feature type="compositionally biased region" description="Basic and acidic residues" evidence="2">
    <location>
        <begin position="19"/>
        <end position="33"/>
    </location>
</feature>
<keyword evidence="5" id="KW-1185">Reference proteome</keyword>
<dbReference type="OrthoDB" id="4525710at2759"/>
<evidence type="ECO:0000313" key="4">
    <source>
        <dbReference type="EMBL" id="KAH7130707.1"/>
    </source>
</evidence>
<name>A0A9P9E513_9PLEO</name>
<dbReference type="GO" id="GO:0045944">
    <property type="term" value="P:positive regulation of transcription by RNA polymerase II"/>
    <property type="evidence" value="ECO:0007669"/>
    <property type="project" value="TreeGrafter"/>
</dbReference>